<reference evidence="2 3" key="1">
    <citation type="submission" date="2017-07" db="EMBL/GenBank/DDBJ databases">
        <title>An improved, manually edited Actinidia chinensis var. chinensis (kiwifruit) genome highlights the challenges associated with draft genomes and gene prediction in plants.</title>
        <authorList>
            <person name="Pilkington S."/>
            <person name="Crowhurst R."/>
            <person name="Hilario E."/>
            <person name="Nardozza S."/>
            <person name="Fraser L."/>
            <person name="Peng Y."/>
            <person name="Gunaseelan K."/>
            <person name="Simpson R."/>
            <person name="Tahir J."/>
            <person name="Deroles S."/>
            <person name="Templeton K."/>
            <person name="Luo Z."/>
            <person name="Davy M."/>
            <person name="Cheng C."/>
            <person name="Mcneilage M."/>
            <person name="Scaglione D."/>
            <person name="Liu Y."/>
            <person name="Zhang Q."/>
            <person name="Datson P."/>
            <person name="De Silva N."/>
            <person name="Gardiner S."/>
            <person name="Bassett H."/>
            <person name="Chagne D."/>
            <person name="Mccallum J."/>
            <person name="Dzierzon H."/>
            <person name="Deng C."/>
            <person name="Wang Y.-Y."/>
            <person name="Barron N."/>
            <person name="Manako K."/>
            <person name="Bowen J."/>
            <person name="Foster T."/>
            <person name="Erridge Z."/>
            <person name="Tiffin H."/>
            <person name="Waite C."/>
            <person name="Davies K."/>
            <person name="Grierson E."/>
            <person name="Laing W."/>
            <person name="Kirk R."/>
            <person name="Chen X."/>
            <person name="Wood M."/>
            <person name="Montefiori M."/>
            <person name="Brummell D."/>
            <person name="Schwinn K."/>
            <person name="Catanach A."/>
            <person name="Fullerton C."/>
            <person name="Li D."/>
            <person name="Meiyalaghan S."/>
            <person name="Nieuwenhuizen N."/>
            <person name="Read N."/>
            <person name="Prakash R."/>
            <person name="Hunter D."/>
            <person name="Zhang H."/>
            <person name="Mckenzie M."/>
            <person name="Knabel M."/>
            <person name="Harris A."/>
            <person name="Allan A."/>
            <person name="Chen A."/>
            <person name="Janssen B."/>
            <person name="Plunkett B."/>
            <person name="Dwamena C."/>
            <person name="Voogd C."/>
            <person name="Leif D."/>
            <person name="Lafferty D."/>
            <person name="Souleyre E."/>
            <person name="Varkonyi-Gasic E."/>
            <person name="Gambi F."/>
            <person name="Hanley J."/>
            <person name="Yao J.-L."/>
            <person name="Cheung J."/>
            <person name="David K."/>
            <person name="Warren B."/>
            <person name="Marsh K."/>
            <person name="Snowden K."/>
            <person name="Lin-Wang K."/>
            <person name="Brian L."/>
            <person name="Martinez-Sanchez M."/>
            <person name="Wang M."/>
            <person name="Ileperuma N."/>
            <person name="Macnee N."/>
            <person name="Campin R."/>
            <person name="Mcatee P."/>
            <person name="Drummond R."/>
            <person name="Espley R."/>
            <person name="Ireland H."/>
            <person name="Wu R."/>
            <person name="Atkinson R."/>
            <person name="Karunairetnam S."/>
            <person name="Bulley S."/>
            <person name="Chunkath S."/>
            <person name="Hanley Z."/>
            <person name="Storey R."/>
            <person name="Thrimawithana A."/>
            <person name="Thomson S."/>
            <person name="David C."/>
            <person name="Testolin R."/>
        </authorList>
    </citation>
    <scope>NUCLEOTIDE SEQUENCE [LARGE SCALE GENOMIC DNA]</scope>
    <source>
        <strain evidence="3">cv. Red5</strain>
        <tissue evidence="2">Young leaf</tissue>
    </source>
</reference>
<evidence type="ECO:0000256" key="1">
    <source>
        <dbReference type="SAM" id="MobiDB-lite"/>
    </source>
</evidence>
<keyword evidence="2" id="KW-0547">Nucleotide-binding</keyword>
<dbReference type="Gramene" id="PSR86032">
    <property type="protein sequence ID" value="PSR86032"/>
    <property type="gene ID" value="CEY00_Acc31661"/>
</dbReference>
<dbReference type="PANTHER" id="PTHR35726">
    <property type="entry name" value="GLUTAMIC ACID-RICH PROTEIN-LIKE"/>
    <property type="match status" value="1"/>
</dbReference>
<dbReference type="FunCoup" id="A0A2R6P5W6">
    <property type="interactions" value="11"/>
</dbReference>
<keyword evidence="2" id="KW-0347">Helicase</keyword>
<sequence>MSDSTNPLLWEKMDEVVKHVDASSFMFFEVTGDSEASFEPNEEAYEMDVAEDDAQSCCCDLMDFDDVGHTHDEDYHVDDDDDNDDEEEEEEEEEEVEEEEEDQDWSGGEVVVTSGTRGGQCKKRRVCVDSNSTMESMNEMEKSRLFWEACLES</sequence>
<keyword evidence="3" id="KW-1185">Reference proteome</keyword>
<proteinExistence type="predicted"/>
<dbReference type="Proteomes" id="UP000241394">
    <property type="component" value="Chromosome LG28"/>
</dbReference>
<dbReference type="OrthoDB" id="1077311at2759"/>
<gene>
    <name evidence="2" type="ORF">CEY00_Acc31661</name>
</gene>
<dbReference type="InParanoid" id="A0A2R6P5W6"/>
<keyword evidence="2" id="KW-0067">ATP-binding</keyword>
<feature type="region of interest" description="Disordered" evidence="1">
    <location>
        <begin position="69"/>
        <end position="121"/>
    </location>
</feature>
<organism evidence="2 3">
    <name type="scientific">Actinidia chinensis var. chinensis</name>
    <name type="common">Chinese soft-hair kiwi</name>
    <dbReference type="NCBI Taxonomy" id="1590841"/>
    <lineage>
        <taxon>Eukaryota</taxon>
        <taxon>Viridiplantae</taxon>
        <taxon>Streptophyta</taxon>
        <taxon>Embryophyta</taxon>
        <taxon>Tracheophyta</taxon>
        <taxon>Spermatophyta</taxon>
        <taxon>Magnoliopsida</taxon>
        <taxon>eudicotyledons</taxon>
        <taxon>Gunneridae</taxon>
        <taxon>Pentapetalae</taxon>
        <taxon>asterids</taxon>
        <taxon>Ericales</taxon>
        <taxon>Actinidiaceae</taxon>
        <taxon>Actinidia</taxon>
    </lineage>
</organism>
<dbReference type="OMA" id="HVRWPER"/>
<protein>
    <submittedName>
        <fullName evidence="2">Pre-mRNA-splicing factor ATP-dependent RNA helicase</fullName>
    </submittedName>
</protein>
<dbReference type="AlphaFoldDB" id="A0A2R6P5W6"/>
<dbReference type="PANTHER" id="PTHR35726:SF4">
    <property type="entry name" value="GLUTAMIC ACID-RICH PROTEIN-LIKE"/>
    <property type="match status" value="1"/>
</dbReference>
<keyword evidence="2" id="KW-0378">Hydrolase</keyword>
<accession>A0A2R6P5W6</accession>
<dbReference type="GO" id="GO:0004386">
    <property type="term" value="F:helicase activity"/>
    <property type="evidence" value="ECO:0007669"/>
    <property type="project" value="UniProtKB-KW"/>
</dbReference>
<comment type="caution">
    <text evidence="2">The sequence shown here is derived from an EMBL/GenBank/DDBJ whole genome shotgun (WGS) entry which is preliminary data.</text>
</comment>
<feature type="compositionally biased region" description="Acidic residues" evidence="1">
    <location>
        <begin position="75"/>
        <end position="104"/>
    </location>
</feature>
<evidence type="ECO:0000313" key="3">
    <source>
        <dbReference type="Proteomes" id="UP000241394"/>
    </source>
</evidence>
<dbReference type="EMBL" id="NKQK01000028">
    <property type="protein sequence ID" value="PSR86032.1"/>
    <property type="molecule type" value="Genomic_DNA"/>
</dbReference>
<reference evidence="3" key="2">
    <citation type="journal article" date="2018" name="BMC Genomics">
        <title>A manually annotated Actinidia chinensis var. chinensis (kiwifruit) genome highlights the challenges associated with draft genomes and gene prediction in plants.</title>
        <authorList>
            <person name="Pilkington S.M."/>
            <person name="Crowhurst R."/>
            <person name="Hilario E."/>
            <person name="Nardozza S."/>
            <person name="Fraser L."/>
            <person name="Peng Y."/>
            <person name="Gunaseelan K."/>
            <person name="Simpson R."/>
            <person name="Tahir J."/>
            <person name="Deroles S.C."/>
            <person name="Templeton K."/>
            <person name="Luo Z."/>
            <person name="Davy M."/>
            <person name="Cheng C."/>
            <person name="McNeilage M."/>
            <person name="Scaglione D."/>
            <person name="Liu Y."/>
            <person name="Zhang Q."/>
            <person name="Datson P."/>
            <person name="De Silva N."/>
            <person name="Gardiner S.E."/>
            <person name="Bassett H."/>
            <person name="Chagne D."/>
            <person name="McCallum J."/>
            <person name="Dzierzon H."/>
            <person name="Deng C."/>
            <person name="Wang Y.Y."/>
            <person name="Barron L."/>
            <person name="Manako K."/>
            <person name="Bowen J."/>
            <person name="Foster T.M."/>
            <person name="Erridge Z.A."/>
            <person name="Tiffin H."/>
            <person name="Waite C.N."/>
            <person name="Davies K.M."/>
            <person name="Grierson E.P."/>
            <person name="Laing W.A."/>
            <person name="Kirk R."/>
            <person name="Chen X."/>
            <person name="Wood M."/>
            <person name="Montefiori M."/>
            <person name="Brummell D.A."/>
            <person name="Schwinn K.E."/>
            <person name="Catanach A."/>
            <person name="Fullerton C."/>
            <person name="Li D."/>
            <person name="Meiyalaghan S."/>
            <person name="Nieuwenhuizen N."/>
            <person name="Read N."/>
            <person name="Prakash R."/>
            <person name="Hunter D."/>
            <person name="Zhang H."/>
            <person name="McKenzie M."/>
            <person name="Knabel M."/>
            <person name="Harris A."/>
            <person name="Allan A.C."/>
            <person name="Gleave A."/>
            <person name="Chen A."/>
            <person name="Janssen B.J."/>
            <person name="Plunkett B."/>
            <person name="Ampomah-Dwamena C."/>
            <person name="Voogd C."/>
            <person name="Leif D."/>
            <person name="Lafferty D."/>
            <person name="Souleyre E.J.F."/>
            <person name="Varkonyi-Gasic E."/>
            <person name="Gambi F."/>
            <person name="Hanley J."/>
            <person name="Yao J.L."/>
            <person name="Cheung J."/>
            <person name="David K.M."/>
            <person name="Warren B."/>
            <person name="Marsh K."/>
            <person name="Snowden K.C."/>
            <person name="Lin-Wang K."/>
            <person name="Brian L."/>
            <person name="Martinez-Sanchez M."/>
            <person name="Wang M."/>
            <person name="Ileperuma N."/>
            <person name="Macnee N."/>
            <person name="Campin R."/>
            <person name="McAtee P."/>
            <person name="Drummond R.S.M."/>
            <person name="Espley R.V."/>
            <person name="Ireland H.S."/>
            <person name="Wu R."/>
            <person name="Atkinson R.G."/>
            <person name="Karunairetnam S."/>
            <person name="Bulley S."/>
            <person name="Chunkath S."/>
            <person name="Hanley Z."/>
            <person name="Storey R."/>
            <person name="Thrimawithana A.H."/>
            <person name="Thomson S."/>
            <person name="David C."/>
            <person name="Testolin R."/>
            <person name="Huang H."/>
            <person name="Hellens R.P."/>
            <person name="Schaffer R.J."/>
        </authorList>
    </citation>
    <scope>NUCLEOTIDE SEQUENCE [LARGE SCALE GENOMIC DNA]</scope>
    <source>
        <strain evidence="3">cv. Red5</strain>
    </source>
</reference>
<evidence type="ECO:0000313" key="2">
    <source>
        <dbReference type="EMBL" id="PSR86032.1"/>
    </source>
</evidence>
<name>A0A2R6P5W6_ACTCC</name>